<feature type="chain" id="PRO_5042255593" description="Mid2 domain-containing protein" evidence="7">
    <location>
        <begin position="20"/>
        <end position="271"/>
    </location>
</feature>
<evidence type="ECO:0000256" key="3">
    <source>
        <dbReference type="ARBA" id="ARBA00022989"/>
    </source>
</evidence>
<feature type="region of interest" description="Disordered" evidence="5">
    <location>
        <begin position="163"/>
        <end position="196"/>
    </location>
</feature>
<evidence type="ECO:0000256" key="1">
    <source>
        <dbReference type="ARBA" id="ARBA00004167"/>
    </source>
</evidence>
<keyword evidence="3 6" id="KW-1133">Transmembrane helix</keyword>
<dbReference type="PANTHER" id="PTHR15549">
    <property type="entry name" value="PAIRED IMMUNOGLOBULIN-LIKE TYPE 2 RECEPTOR"/>
    <property type="match status" value="1"/>
</dbReference>
<evidence type="ECO:0000256" key="2">
    <source>
        <dbReference type="ARBA" id="ARBA00022692"/>
    </source>
</evidence>
<organism evidence="8 9">
    <name type="scientific">Boothiomyces macroporosus</name>
    <dbReference type="NCBI Taxonomy" id="261099"/>
    <lineage>
        <taxon>Eukaryota</taxon>
        <taxon>Fungi</taxon>
        <taxon>Fungi incertae sedis</taxon>
        <taxon>Chytridiomycota</taxon>
        <taxon>Chytridiomycota incertae sedis</taxon>
        <taxon>Chytridiomycetes</taxon>
        <taxon>Rhizophydiales</taxon>
        <taxon>Terramycetaceae</taxon>
        <taxon>Boothiomyces</taxon>
    </lineage>
</organism>
<dbReference type="Proteomes" id="UP001210925">
    <property type="component" value="Unassembled WGS sequence"/>
</dbReference>
<comment type="caution">
    <text evidence="8">The sequence shown here is derived from an EMBL/GenBank/DDBJ whole genome shotgun (WGS) entry which is preliminary data.</text>
</comment>
<feature type="compositionally biased region" description="Pro residues" evidence="5">
    <location>
        <begin position="260"/>
        <end position="271"/>
    </location>
</feature>
<evidence type="ECO:0000256" key="7">
    <source>
        <dbReference type="SAM" id="SignalP"/>
    </source>
</evidence>
<name>A0AAD5Y8F9_9FUNG</name>
<dbReference type="EMBL" id="JADGKB010000034">
    <property type="protein sequence ID" value="KAJ3257797.1"/>
    <property type="molecule type" value="Genomic_DNA"/>
</dbReference>
<keyword evidence="4 6" id="KW-0472">Membrane</keyword>
<keyword evidence="2 6" id="KW-0812">Transmembrane</keyword>
<feature type="region of interest" description="Disordered" evidence="5">
    <location>
        <begin position="74"/>
        <end position="95"/>
    </location>
</feature>
<feature type="signal peptide" evidence="7">
    <location>
        <begin position="1"/>
        <end position="19"/>
    </location>
</feature>
<evidence type="ECO:0000256" key="6">
    <source>
        <dbReference type="SAM" id="Phobius"/>
    </source>
</evidence>
<keyword evidence="9" id="KW-1185">Reference proteome</keyword>
<dbReference type="PANTHER" id="PTHR15549:SF26">
    <property type="entry name" value="AXIAL BUDDING PATTERN PROTEIN 2-RELATED"/>
    <property type="match status" value="1"/>
</dbReference>
<evidence type="ECO:0000256" key="5">
    <source>
        <dbReference type="SAM" id="MobiDB-lite"/>
    </source>
</evidence>
<evidence type="ECO:0000313" key="8">
    <source>
        <dbReference type="EMBL" id="KAJ3257797.1"/>
    </source>
</evidence>
<feature type="compositionally biased region" description="Low complexity" evidence="5">
    <location>
        <begin position="74"/>
        <end position="89"/>
    </location>
</feature>
<feature type="compositionally biased region" description="Polar residues" evidence="5">
    <location>
        <begin position="172"/>
        <end position="188"/>
    </location>
</feature>
<reference evidence="8" key="1">
    <citation type="submission" date="2020-05" db="EMBL/GenBank/DDBJ databases">
        <title>Phylogenomic resolution of chytrid fungi.</title>
        <authorList>
            <person name="Stajich J.E."/>
            <person name="Amses K."/>
            <person name="Simmons R."/>
            <person name="Seto K."/>
            <person name="Myers J."/>
            <person name="Bonds A."/>
            <person name="Quandt C.A."/>
            <person name="Barry K."/>
            <person name="Liu P."/>
            <person name="Grigoriev I."/>
            <person name="Longcore J.E."/>
            <person name="James T.Y."/>
        </authorList>
    </citation>
    <scope>NUCLEOTIDE SEQUENCE</scope>
    <source>
        <strain evidence="8">PLAUS21</strain>
    </source>
</reference>
<keyword evidence="7" id="KW-0732">Signal</keyword>
<evidence type="ECO:0000313" key="9">
    <source>
        <dbReference type="Proteomes" id="UP001210925"/>
    </source>
</evidence>
<sequence>MKINLALLIIGAQASLTCNDIIKVGCPPATSAATNAPTAAPTTQATTAAPTTVQATTTLAPTTTVTATLSQSSTPATTTYATATPTSSAGNSSSPNTTIIASAIGGGFILVIIAIIVGTYLYKRRDDRKFNAKLSLDPANTIPRRKTTLPFFKKKNEVQPSFAGPVDLPSASYDSYPQNSYQQPNAYQQPLGYQPSNITYDQPRVSTAYETSAGYPTTVATFSSGDYPDGTYPPPNTNYPPQTTNYPPPNTNYPPQTTNYPPPSTEITPPF</sequence>
<feature type="region of interest" description="Disordered" evidence="5">
    <location>
        <begin position="221"/>
        <end position="271"/>
    </location>
</feature>
<dbReference type="GO" id="GO:0071944">
    <property type="term" value="C:cell periphery"/>
    <property type="evidence" value="ECO:0007669"/>
    <property type="project" value="UniProtKB-ARBA"/>
</dbReference>
<evidence type="ECO:0000256" key="4">
    <source>
        <dbReference type="ARBA" id="ARBA00023136"/>
    </source>
</evidence>
<accession>A0AAD5Y8F9</accession>
<gene>
    <name evidence="8" type="ORF">HK103_004265</name>
</gene>
<dbReference type="GO" id="GO:0016020">
    <property type="term" value="C:membrane"/>
    <property type="evidence" value="ECO:0007669"/>
    <property type="project" value="UniProtKB-SubCell"/>
</dbReference>
<proteinExistence type="predicted"/>
<dbReference type="AlphaFoldDB" id="A0AAD5Y8F9"/>
<evidence type="ECO:0008006" key="10">
    <source>
        <dbReference type="Google" id="ProtNLM"/>
    </source>
</evidence>
<comment type="subcellular location">
    <subcellularLocation>
        <location evidence="1">Membrane</location>
        <topology evidence="1">Single-pass membrane protein</topology>
    </subcellularLocation>
</comment>
<dbReference type="InterPro" id="IPR051694">
    <property type="entry name" value="Immunoregulatory_rcpt-like"/>
</dbReference>
<dbReference type="CDD" id="cd12087">
    <property type="entry name" value="TM_EGFR-like"/>
    <property type="match status" value="1"/>
</dbReference>
<protein>
    <recommendedName>
        <fullName evidence="10">Mid2 domain-containing protein</fullName>
    </recommendedName>
</protein>
<feature type="transmembrane region" description="Helical" evidence="6">
    <location>
        <begin position="99"/>
        <end position="122"/>
    </location>
</feature>